<dbReference type="Gene3D" id="3.20.20.370">
    <property type="entry name" value="Glycoside hydrolase/deacetylase"/>
    <property type="match status" value="1"/>
</dbReference>
<comment type="caution">
    <text evidence="2">The sequence shown here is derived from an EMBL/GenBank/DDBJ whole genome shotgun (WGS) entry which is preliminary data.</text>
</comment>
<organism evidence="2">
    <name type="scientific">Caldilineaceae bacterium SB0662_bin_9</name>
    <dbReference type="NCBI Taxonomy" id="2605258"/>
    <lineage>
        <taxon>Bacteria</taxon>
        <taxon>Bacillati</taxon>
        <taxon>Chloroflexota</taxon>
        <taxon>Caldilineae</taxon>
        <taxon>Caldilineales</taxon>
        <taxon>Caldilineaceae</taxon>
    </lineage>
</organism>
<dbReference type="GO" id="GO:0005975">
    <property type="term" value="P:carbohydrate metabolic process"/>
    <property type="evidence" value="ECO:0007669"/>
    <property type="project" value="InterPro"/>
</dbReference>
<dbReference type="EMBL" id="VXPY01000076">
    <property type="protein sequence ID" value="MYD90754.1"/>
    <property type="molecule type" value="Genomic_DNA"/>
</dbReference>
<proteinExistence type="predicted"/>
<protein>
    <submittedName>
        <fullName evidence="2">Polysaccharide deacetylase family protein</fullName>
    </submittedName>
</protein>
<dbReference type="GO" id="GO:0016810">
    <property type="term" value="F:hydrolase activity, acting on carbon-nitrogen (but not peptide) bonds"/>
    <property type="evidence" value="ECO:0007669"/>
    <property type="project" value="InterPro"/>
</dbReference>
<dbReference type="Pfam" id="PF01522">
    <property type="entry name" value="Polysacc_deac_1"/>
    <property type="match status" value="1"/>
</dbReference>
<evidence type="ECO:0000259" key="1">
    <source>
        <dbReference type="Pfam" id="PF01522"/>
    </source>
</evidence>
<dbReference type="AlphaFoldDB" id="A0A6B1DWM7"/>
<dbReference type="InterPro" id="IPR002509">
    <property type="entry name" value="NODB_dom"/>
</dbReference>
<gene>
    <name evidence="2" type="ORF">F4Y08_10535</name>
</gene>
<name>A0A6B1DWM7_9CHLR</name>
<feature type="domain" description="NodB homology" evidence="1">
    <location>
        <begin position="28"/>
        <end position="117"/>
    </location>
</feature>
<dbReference type="SUPFAM" id="SSF88713">
    <property type="entry name" value="Glycoside hydrolase/deacetylase"/>
    <property type="match status" value="1"/>
</dbReference>
<evidence type="ECO:0000313" key="2">
    <source>
        <dbReference type="EMBL" id="MYD90754.1"/>
    </source>
</evidence>
<sequence>MTRFIAAYDTEMAGTCLEACVRIREVHVEFDVPATFFIVGVRLEEEGKAYRRLLGDVPSFEIASHTYSHQMLRDHPFCGPAPAKETRLEELRQGKEWVERTFDRPCVGLRPGCGFANGLRGDPWLIESVMETGFQYVSSVLWGPETSLPALLEAPFTYAEDGFPELWELPGHGWHENLLKAHNLTDKMQRILAWPPAYPETIPARPVATPEEEFAIHRMFIDRAVDMDLPYVSLILHPWSLARFDPEMKMLELLFTHLQTHNIPTTTYQAEWEGAYIE</sequence>
<accession>A0A6B1DWM7</accession>
<dbReference type="InterPro" id="IPR011330">
    <property type="entry name" value="Glyco_hydro/deAcase_b/a-brl"/>
</dbReference>
<reference evidence="2" key="1">
    <citation type="submission" date="2019-09" db="EMBL/GenBank/DDBJ databases">
        <title>Characterisation of the sponge microbiome using genome-centric metagenomics.</title>
        <authorList>
            <person name="Engelberts J.P."/>
            <person name="Robbins S.J."/>
            <person name="De Goeij J.M."/>
            <person name="Aranda M."/>
            <person name="Bell S.C."/>
            <person name="Webster N.S."/>
        </authorList>
    </citation>
    <scope>NUCLEOTIDE SEQUENCE</scope>
    <source>
        <strain evidence="2">SB0662_bin_9</strain>
    </source>
</reference>